<evidence type="ECO:0000259" key="1">
    <source>
        <dbReference type="Pfam" id="PF00534"/>
    </source>
</evidence>
<comment type="caution">
    <text evidence="3">The sequence shown here is derived from an EMBL/GenBank/DDBJ whole genome shotgun (WGS) entry which is preliminary data.</text>
</comment>
<name>A0A124FWY1_9BACT</name>
<dbReference type="Pfam" id="PF13439">
    <property type="entry name" value="Glyco_transf_4"/>
    <property type="match status" value="1"/>
</dbReference>
<accession>A0A124FWY1</accession>
<feature type="domain" description="Glycosyl transferase family 1" evidence="1">
    <location>
        <begin position="179"/>
        <end position="363"/>
    </location>
</feature>
<keyword evidence="3" id="KW-0808">Transferase</keyword>
<dbReference type="PANTHER" id="PTHR45947:SF14">
    <property type="entry name" value="SLL1723 PROTEIN"/>
    <property type="match status" value="1"/>
</dbReference>
<dbReference type="InterPro" id="IPR028098">
    <property type="entry name" value="Glyco_trans_4-like_N"/>
</dbReference>
<protein>
    <submittedName>
        <fullName evidence="3">Glycosyl transferase group 1</fullName>
    </submittedName>
</protein>
<dbReference type="PANTHER" id="PTHR45947">
    <property type="entry name" value="SULFOQUINOVOSYL TRANSFERASE SQD2"/>
    <property type="match status" value="1"/>
</dbReference>
<dbReference type="InterPro" id="IPR001296">
    <property type="entry name" value="Glyco_trans_1"/>
</dbReference>
<evidence type="ECO:0000313" key="3">
    <source>
        <dbReference type="EMBL" id="KUK76342.1"/>
    </source>
</evidence>
<dbReference type="AlphaFoldDB" id="A0A124FWY1"/>
<sequence length="394" mass="44511">MHETEILCITHKHPPSVGGMEKQSYELIQGLQRYYITHVIAYRNDSNKVLWFLKLPFKIMKTLKKNPGIKLIHLNDGSMGVACLWLLKRTTIPIIVTFHGLDLTLSLSLFQHKILPKLKQYAGAICVSEYTRSEALKRGFAHDTTYTVRNGVDLSLGKIPVNTGMVQMVKEKYAVDLTHKRILFTMGRPVKRKGFSWFIKNVMPLLDKDIVLLMAGPLRNHPNKMQRITQRITDKISPTLQMILGLNSDAVQIVKELSNNENVHHLGRVPFADLVQLLSLADLFIMPNIEIEGDEEGFGLVALEANMRGTFVLASGIEGITESVIHGQNGFHLPSGNATAWADKIHELLSDKNKLSILSSQAKDFVGKNYSWDRMVEAYRDIFDRYIGNAHVNN</sequence>
<dbReference type="CDD" id="cd03801">
    <property type="entry name" value="GT4_PimA-like"/>
    <property type="match status" value="1"/>
</dbReference>
<reference evidence="4" key="1">
    <citation type="journal article" date="2015" name="MBio">
        <title>Genome-Resolved Metagenomic Analysis Reveals Roles for Candidate Phyla and Other Microbial Community Members in Biogeochemical Transformations in Oil Reservoirs.</title>
        <authorList>
            <person name="Hu P."/>
            <person name="Tom L."/>
            <person name="Singh A."/>
            <person name="Thomas B.C."/>
            <person name="Baker B.J."/>
            <person name="Piceno Y.M."/>
            <person name="Andersen G.L."/>
            <person name="Banfield J.F."/>
        </authorList>
    </citation>
    <scope>NUCLEOTIDE SEQUENCE [LARGE SCALE GENOMIC DNA]</scope>
</reference>
<evidence type="ECO:0000259" key="2">
    <source>
        <dbReference type="Pfam" id="PF13439"/>
    </source>
</evidence>
<dbReference type="Gene3D" id="3.40.50.2000">
    <property type="entry name" value="Glycogen Phosphorylase B"/>
    <property type="match status" value="2"/>
</dbReference>
<organism evidence="3 4">
    <name type="scientific">Proteiniphilum acetatigenes</name>
    <dbReference type="NCBI Taxonomy" id="294710"/>
    <lineage>
        <taxon>Bacteria</taxon>
        <taxon>Pseudomonadati</taxon>
        <taxon>Bacteroidota</taxon>
        <taxon>Bacteroidia</taxon>
        <taxon>Bacteroidales</taxon>
        <taxon>Dysgonomonadaceae</taxon>
        <taxon>Proteiniphilum</taxon>
    </lineage>
</organism>
<gene>
    <name evidence="3" type="ORF">XD92_1247</name>
</gene>
<dbReference type="EMBL" id="LGGN01000265">
    <property type="protein sequence ID" value="KUK76342.1"/>
    <property type="molecule type" value="Genomic_DNA"/>
</dbReference>
<dbReference type="PATRIC" id="fig|294710.3.peg.1681"/>
<dbReference type="GO" id="GO:0016757">
    <property type="term" value="F:glycosyltransferase activity"/>
    <property type="evidence" value="ECO:0007669"/>
    <property type="project" value="InterPro"/>
</dbReference>
<dbReference type="Pfam" id="PF00534">
    <property type="entry name" value="Glycos_transf_1"/>
    <property type="match status" value="1"/>
</dbReference>
<feature type="domain" description="Glycosyltransferase subfamily 4-like N-terminal" evidence="2">
    <location>
        <begin position="34"/>
        <end position="155"/>
    </location>
</feature>
<proteinExistence type="predicted"/>
<evidence type="ECO:0000313" key="4">
    <source>
        <dbReference type="Proteomes" id="UP000053860"/>
    </source>
</evidence>
<dbReference type="Proteomes" id="UP000053860">
    <property type="component" value="Unassembled WGS sequence"/>
</dbReference>
<dbReference type="SUPFAM" id="SSF53756">
    <property type="entry name" value="UDP-Glycosyltransferase/glycogen phosphorylase"/>
    <property type="match status" value="1"/>
</dbReference>
<dbReference type="InterPro" id="IPR050194">
    <property type="entry name" value="Glycosyltransferase_grp1"/>
</dbReference>